<dbReference type="PANTHER" id="PTHR45856:SF25">
    <property type="entry name" value="FUNGAL LIPASE-LIKE DOMAIN-CONTAINING PROTEIN"/>
    <property type="match status" value="1"/>
</dbReference>
<organism evidence="2 3">
    <name type="scientific">Polarella glacialis</name>
    <name type="common">Dinoflagellate</name>
    <dbReference type="NCBI Taxonomy" id="89957"/>
    <lineage>
        <taxon>Eukaryota</taxon>
        <taxon>Sar</taxon>
        <taxon>Alveolata</taxon>
        <taxon>Dinophyceae</taxon>
        <taxon>Suessiales</taxon>
        <taxon>Suessiaceae</taxon>
        <taxon>Polarella</taxon>
    </lineage>
</organism>
<dbReference type="EMBL" id="CAJNNW010025527">
    <property type="protein sequence ID" value="CAE8677571.1"/>
    <property type="molecule type" value="Genomic_DNA"/>
</dbReference>
<dbReference type="Pfam" id="PF01764">
    <property type="entry name" value="Lipase_3"/>
    <property type="match status" value="1"/>
</dbReference>
<accession>A0A813JIK1</accession>
<dbReference type="Gene3D" id="3.40.50.1820">
    <property type="entry name" value="alpha/beta hydrolase"/>
    <property type="match status" value="1"/>
</dbReference>
<evidence type="ECO:0000313" key="2">
    <source>
        <dbReference type="EMBL" id="CAE8677571.1"/>
    </source>
</evidence>
<dbReference type="PANTHER" id="PTHR45856">
    <property type="entry name" value="ALPHA/BETA-HYDROLASES SUPERFAMILY PROTEIN"/>
    <property type="match status" value="1"/>
</dbReference>
<comment type="caution">
    <text evidence="2">The sequence shown here is derived from an EMBL/GenBank/DDBJ whole genome shotgun (WGS) entry which is preliminary data.</text>
</comment>
<dbReference type="Proteomes" id="UP000626109">
    <property type="component" value="Unassembled WGS sequence"/>
</dbReference>
<evidence type="ECO:0000259" key="1">
    <source>
        <dbReference type="Pfam" id="PF01764"/>
    </source>
</evidence>
<evidence type="ECO:0000313" key="3">
    <source>
        <dbReference type="Proteomes" id="UP000626109"/>
    </source>
</evidence>
<name>A0A813JIK1_POLGL</name>
<protein>
    <recommendedName>
        <fullName evidence="1">Fungal lipase-type domain-containing protein</fullName>
    </recommendedName>
</protein>
<sequence length="380" mass="41378">MIRFAGVGWAASVTVTGDAKPKYGWLGGALQVGVDDLLSGNLVSGSQVENAAVNQKMMNVRLGVGIYNPAPDGITVDVCPGNQDWKVDMLNEEAENIHARVFKSERAKIAVVAFRGTQLASTKNWHVDADIKRVRMDLGSGNSTMVHEGFLNALDAVLPQVKRWCDGYVFGLVDAVPEDWSLIFTGHSLGGALALLAATRAETEGWNRRPTATVVFGAPRVADASLDRWWQSQGMCNKLIRVNAYNDAVHWMPFQKMWSAWQAGNGAVGCVKNLFGCIKHETHDLLHGSASDQPVISQRWAHVCPKSEFLVPSAVKGVNEKLTELSLFGGLLAHLLDNCKYGYSFGVLNSKLGRFDEYCNISTAICPDPSIFQKIARSAS</sequence>
<reference evidence="2" key="1">
    <citation type="submission" date="2021-02" db="EMBL/GenBank/DDBJ databases">
        <authorList>
            <person name="Dougan E. K."/>
            <person name="Rhodes N."/>
            <person name="Thang M."/>
            <person name="Chan C."/>
        </authorList>
    </citation>
    <scope>NUCLEOTIDE SEQUENCE</scope>
</reference>
<feature type="domain" description="Fungal lipase-type" evidence="1">
    <location>
        <begin position="111"/>
        <end position="255"/>
    </location>
</feature>
<proteinExistence type="predicted"/>
<dbReference type="GO" id="GO:0006629">
    <property type="term" value="P:lipid metabolic process"/>
    <property type="evidence" value="ECO:0007669"/>
    <property type="project" value="InterPro"/>
</dbReference>
<gene>
    <name evidence="2" type="ORF">PGLA2088_LOCUS20378</name>
</gene>
<dbReference type="InterPro" id="IPR002921">
    <property type="entry name" value="Fungal_lipase-type"/>
</dbReference>
<dbReference type="InterPro" id="IPR051218">
    <property type="entry name" value="Sec_MonoDiacylglyc_Lipase"/>
</dbReference>
<dbReference type="SUPFAM" id="SSF53474">
    <property type="entry name" value="alpha/beta-Hydrolases"/>
    <property type="match status" value="1"/>
</dbReference>
<dbReference type="AlphaFoldDB" id="A0A813JIK1"/>
<dbReference type="InterPro" id="IPR029058">
    <property type="entry name" value="AB_hydrolase_fold"/>
</dbReference>